<sequence length="32" mass="3777">MILKWSYASLELQALLDHKKSWGKGREWADES</sequence>
<protein>
    <submittedName>
        <fullName evidence="1">Uncharacterized protein</fullName>
    </submittedName>
</protein>
<reference evidence="1" key="2">
    <citation type="journal article" date="2015" name="Data Brief">
        <title>Shoot transcriptome of the giant reed, Arundo donax.</title>
        <authorList>
            <person name="Barrero R.A."/>
            <person name="Guerrero F.D."/>
            <person name="Moolhuijzen P."/>
            <person name="Goolsby J.A."/>
            <person name="Tidwell J."/>
            <person name="Bellgard S.E."/>
            <person name="Bellgard M.I."/>
        </authorList>
    </citation>
    <scope>NUCLEOTIDE SEQUENCE</scope>
    <source>
        <tissue evidence="1">Shoot tissue taken approximately 20 cm above the soil surface</tissue>
    </source>
</reference>
<organism evidence="1">
    <name type="scientific">Arundo donax</name>
    <name type="common">Giant reed</name>
    <name type="synonym">Donax arundinaceus</name>
    <dbReference type="NCBI Taxonomy" id="35708"/>
    <lineage>
        <taxon>Eukaryota</taxon>
        <taxon>Viridiplantae</taxon>
        <taxon>Streptophyta</taxon>
        <taxon>Embryophyta</taxon>
        <taxon>Tracheophyta</taxon>
        <taxon>Spermatophyta</taxon>
        <taxon>Magnoliopsida</taxon>
        <taxon>Liliopsida</taxon>
        <taxon>Poales</taxon>
        <taxon>Poaceae</taxon>
        <taxon>PACMAD clade</taxon>
        <taxon>Arundinoideae</taxon>
        <taxon>Arundineae</taxon>
        <taxon>Arundo</taxon>
    </lineage>
</organism>
<accession>A0A0A9H5Q1</accession>
<evidence type="ECO:0000313" key="1">
    <source>
        <dbReference type="EMBL" id="JAE30171.1"/>
    </source>
</evidence>
<name>A0A0A9H5Q1_ARUDO</name>
<reference evidence="1" key="1">
    <citation type="submission" date="2014-09" db="EMBL/GenBank/DDBJ databases">
        <authorList>
            <person name="Magalhaes I.L.F."/>
            <person name="Oliveira U."/>
            <person name="Santos F.R."/>
            <person name="Vidigal T.H.D.A."/>
            <person name="Brescovit A.D."/>
            <person name="Santos A.J."/>
        </authorList>
    </citation>
    <scope>NUCLEOTIDE SEQUENCE</scope>
    <source>
        <tissue evidence="1">Shoot tissue taken approximately 20 cm above the soil surface</tissue>
    </source>
</reference>
<dbReference type="AlphaFoldDB" id="A0A0A9H5Q1"/>
<dbReference type="EMBL" id="GBRH01167725">
    <property type="protein sequence ID" value="JAE30171.1"/>
    <property type="molecule type" value="Transcribed_RNA"/>
</dbReference>
<proteinExistence type="predicted"/>